<sequence>MGLLGFFKSPKRGVKDTLPPEVKGVVNVLRSVVDPETGVSIVDEGLVYGLTVSGKNVDVFLLMARSTPDCHFCQMLAINVQNRILRDVVRVLKEAGFENVKAYNELGLLLIEG</sequence>
<dbReference type="KEGG" id="tprf:A3L09_06255"/>
<dbReference type="InterPro" id="IPR002744">
    <property type="entry name" value="MIP18-like"/>
</dbReference>
<evidence type="ECO:0000313" key="2">
    <source>
        <dbReference type="EMBL" id="ASJ02888.1"/>
    </source>
</evidence>
<feature type="domain" description="MIP18 family-like" evidence="1">
    <location>
        <begin position="25"/>
        <end position="82"/>
    </location>
</feature>
<dbReference type="EMBL" id="CP014862">
    <property type="protein sequence ID" value="ASJ02888.1"/>
    <property type="molecule type" value="Genomic_DNA"/>
</dbReference>
<dbReference type="RefSeq" id="WP_088858143.1">
    <property type="nucleotide sequence ID" value="NZ_CP014862.1"/>
</dbReference>
<name>A0A2Z2MLT6_THEPR</name>
<dbReference type="Pfam" id="PF01883">
    <property type="entry name" value="FeS_assembly_P"/>
    <property type="match status" value="1"/>
</dbReference>
<evidence type="ECO:0000313" key="3">
    <source>
        <dbReference type="Proteomes" id="UP000250179"/>
    </source>
</evidence>
<dbReference type="OrthoDB" id="371709at2157"/>
<dbReference type="InterPro" id="IPR034904">
    <property type="entry name" value="FSCA_dom_sf"/>
</dbReference>
<reference evidence="2 3" key="1">
    <citation type="submission" date="2016-03" db="EMBL/GenBank/DDBJ databases">
        <title>Complete genome sequence of Thermococcus profundus strain DT5432.</title>
        <authorList>
            <person name="Oger P.M."/>
        </authorList>
    </citation>
    <scope>NUCLEOTIDE SEQUENCE [LARGE SCALE GENOMIC DNA]</scope>
    <source>
        <strain evidence="2 3">DT 5432</strain>
    </source>
</reference>
<accession>A0A2Z2MLT6</accession>
<evidence type="ECO:0000259" key="1">
    <source>
        <dbReference type="Pfam" id="PF01883"/>
    </source>
</evidence>
<dbReference type="Gene3D" id="3.30.300.130">
    <property type="entry name" value="Fe-S cluster assembly (FSCA)"/>
    <property type="match status" value="1"/>
</dbReference>
<dbReference type="Proteomes" id="UP000250179">
    <property type="component" value="Chromosome"/>
</dbReference>
<dbReference type="AlphaFoldDB" id="A0A2Z2MLT6"/>
<proteinExistence type="predicted"/>
<gene>
    <name evidence="2" type="ORF">A3L09_06255</name>
</gene>
<dbReference type="SUPFAM" id="SSF117916">
    <property type="entry name" value="Fe-S cluster assembly (FSCA) domain-like"/>
    <property type="match status" value="1"/>
</dbReference>
<dbReference type="GeneID" id="33319999"/>
<protein>
    <recommendedName>
        <fullName evidence="1">MIP18 family-like domain-containing protein</fullName>
    </recommendedName>
</protein>
<organism evidence="2 3">
    <name type="scientific">Thermococcus profundus</name>
    <dbReference type="NCBI Taxonomy" id="49899"/>
    <lineage>
        <taxon>Archaea</taxon>
        <taxon>Methanobacteriati</taxon>
        <taxon>Methanobacteriota</taxon>
        <taxon>Thermococci</taxon>
        <taxon>Thermococcales</taxon>
        <taxon>Thermococcaceae</taxon>
        <taxon>Thermococcus</taxon>
    </lineage>
</organism>
<keyword evidence="3" id="KW-1185">Reference proteome</keyword>